<dbReference type="GO" id="GO:0051287">
    <property type="term" value="F:NAD binding"/>
    <property type="evidence" value="ECO:0007669"/>
    <property type="project" value="UniProtKB-UniRule"/>
</dbReference>
<evidence type="ECO:0000256" key="1">
    <source>
        <dbReference type="ARBA" id="ARBA00008331"/>
    </source>
</evidence>
<dbReference type="UniPathway" id="UPA00253">
    <property type="reaction ID" value="UER00456"/>
</dbReference>
<comment type="similarity">
    <text evidence="1 6">Belongs to the L-aspartate dehydrogenase family.</text>
</comment>
<evidence type="ECO:0000256" key="2">
    <source>
        <dbReference type="ARBA" id="ARBA00022642"/>
    </source>
</evidence>
<comment type="pathway">
    <text evidence="6">Cofactor biosynthesis; NAD(+) biosynthesis; iminoaspartate from L-aspartate (dehydrogenase route): step 1/1.</text>
</comment>
<dbReference type="AlphaFoldDB" id="A0A480ATP6"/>
<dbReference type="HAMAP" id="MF_01265">
    <property type="entry name" value="NadX"/>
    <property type="match status" value="1"/>
</dbReference>
<comment type="miscellaneous">
    <text evidence="6">The iminoaspartate product is unstable in aqueous solution and can decompose to oxaloacetate and ammonia.</text>
</comment>
<dbReference type="SUPFAM" id="SSF55347">
    <property type="entry name" value="Glyceraldehyde-3-phosphate dehydrogenase-like, C-terminal domain"/>
    <property type="match status" value="1"/>
</dbReference>
<proteinExistence type="inferred from homology"/>
<name>A0A480ATP6_9BURK</name>
<dbReference type="PANTHER" id="PTHR31873">
    <property type="entry name" value="L-ASPARTATE DEHYDROGENASE-RELATED"/>
    <property type="match status" value="1"/>
</dbReference>
<evidence type="ECO:0000256" key="3">
    <source>
        <dbReference type="ARBA" id="ARBA00022857"/>
    </source>
</evidence>
<keyword evidence="11" id="KW-1185">Reference proteome</keyword>
<dbReference type="EC" id="1.4.1.21" evidence="6"/>
<dbReference type="Gene3D" id="3.40.50.720">
    <property type="entry name" value="NAD(P)-binding Rossmann-like Domain"/>
    <property type="match status" value="1"/>
</dbReference>
<dbReference type="GO" id="GO:0033735">
    <property type="term" value="F:aspartate dehydrogenase [NAD(P)+] activity"/>
    <property type="evidence" value="ECO:0007669"/>
    <property type="project" value="UniProtKB-EC"/>
</dbReference>
<accession>A0A480ATP6</accession>
<dbReference type="RefSeq" id="WP_137734514.1">
    <property type="nucleotide sequence ID" value="NZ_BJCL01000011.1"/>
</dbReference>
<dbReference type="GO" id="GO:0016639">
    <property type="term" value="F:oxidoreductase activity, acting on the CH-NH2 group of donors, NAD or NADP as acceptor"/>
    <property type="evidence" value="ECO:0007669"/>
    <property type="project" value="UniProtKB-UniRule"/>
</dbReference>
<evidence type="ECO:0000259" key="8">
    <source>
        <dbReference type="Pfam" id="PF01958"/>
    </source>
</evidence>
<feature type="domain" description="Aspartate/homoserine dehydrogenase NAD-binding" evidence="9">
    <location>
        <begin position="10"/>
        <end position="124"/>
    </location>
</feature>
<feature type="transmembrane region" description="Helical" evidence="7">
    <location>
        <begin position="45"/>
        <end position="66"/>
    </location>
</feature>
<reference evidence="11" key="1">
    <citation type="submission" date="2019-03" db="EMBL/GenBank/DDBJ databases">
        <title>Aquabacterium pictum sp.nov., the first bacteriochlorophyll a-containing freshwater bacterium in the genus Aquabacterium of the class Betaproteobacteria.</title>
        <authorList>
            <person name="Hirose S."/>
            <person name="Tank M."/>
            <person name="Hara E."/>
            <person name="Tamaki H."/>
            <person name="Takaichi S."/>
            <person name="Haruta S."/>
            <person name="Hanada S."/>
        </authorList>
    </citation>
    <scope>NUCLEOTIDE SEQUENCE [LARGE SCALE GENOMIC DNA]</scope>
    <source>
        <strain evidence="11">W35</strain>
    </source>
</reference>
<evidence type="ECO:0000256" key="5">
    <source>
        <dbReference type="ARBA" id="ARBA00023027"/>
    </source>
</evidence>
<dbReference type="OrthoDB" id="7056904at2"/>
<dbReference type="InterPro" id="IPR002811">
    <property type="entry name" value="Asp_DH"/>
</dbReference>
<dbReference type="Proteomes" id="UP000301751">
    <property type="component" value="Unassembled WGS sequence"/>
</dbReference>
<evidence type="ECO:0000259" key="9">
    <source>
        <dbReference type="Pfam" id="PF03447"/>
    </source>
</evidence>
<evidence type="ECO:0000256" key="4">
    <source>
        <dbReference type="ARBA" id="ARBA00023002"/>
    </source>
</evidence>
<dbReference type="Pfam" id="PF01958">
    <property type="entry name" value="Asp_DH_C"/>
    <property type="match status" value="1"/>
</dbReference>
<comment type="function">
    <text evidence="6">Specifically catalyzes the NAD or NADP-dependent dehydrogenation of L-aspartate to iminoaspartate.</text>
</comment>
<keyword evidence="4 6" id="KW-0560">Oxidoreductase</keyword>
<feature type="binding site" evidence="6">
    <location>
        <position position="127"/>
    </location>
    <ligand>
        <name>NAD(+)</name>
        <dbReference type="ChEBI" id="CHEBI:57540"/>
    </ligand>
</feature>
<evidence type="ECO:0000313" key="11">
    <source>
        <dbReference type="Proteomes" id="UP000301751"/>
    </source>
</evidence>
<evidence type="ECO:0000256" key="7">
    <source>
        <dbReference type="SAM" id="Phobius"/>
    </source>
</evidence>
<evidence type="ECO:0000256" key="6">
    <source>
        <dbReference type="HAMAP-Rule" id="MF_01265"/>
    </source>
</evidence>
<dbReference type="InterPro" id="IPR036291">
    <property type="entry name" value="NAD(P)-bd_dom_sf"/>
</dbReference>
<dbReference type="InterPro" id="IPR020626">
    <property type="entry name" value="Asp_DH_prok"/>
</dbReference>
<comment type="caution">
    <text evidence="6">Lacks conserved residue(s) required for the propagation of feature annotation.</text>
</comment>
<comment type="catalytic activity">
    <reaction evidence="6">
        <text>L-aspartate + NADP(+) + H2O = oxaloacetate + NH4(+) + NADPH + H(+)</text>
        <dbReference type="Rhea" id="RHEA:11784"/>
        <dbReference type="ChEBI" id="CHEBI:15377"/>
        <dbReference type="ChEBI" id="CHEBI:15378"/>
        <dbReference type="ChEBI" id="CHEBI:16452"/>
        <dbReference type="ChEBI" id="CHEBI:28938"/>
        <dbReference type="ChEBI" id="CHEBI:29991"/>
        <dbReference type="ChEBI" id="CHEBI:57783"/>
        <dbReference type="ChEBI" id="CHEBI:58349"/>
        <dbReference type="EC" id="1.4.1.21"/>
    </reaction>
</comment>
<keyword evidence="7" id="KW-1133">Transmembrane helix</keyword>
<comment type="catalytic activity">
    <reaction evidence="6">
        <text>L-aspartate + NAD(+) + H2O = oxaloacetate + NH4(+) + NADH + H(+)</text>
        <dbReference type="Rhea" id="RHEA:11788"/>
        <dbReference type="ChEBI" id="CHEBI:15377"/>
        <dbReference type="ChEBI" id="CHEBI:15378"/>
        <dbReference type="ChEBI" id="CHEBI:16452"/>
        <dbReference type="ChEBI" id="CHEBI:28938"/>
        <dbReference type="ChEBI" id="CHEBI:29991"/>
        <dbReference type="ChEBI" id="CHEBI:57540"/>
        <dbReference type="ChEBI" id="CHEBI:57945"/>
        <dbReference type="EC" id="1.4.1.21"/>
    </reaction>
</comment>
<keyword evidence="5 6" id="KW-0520">NAD</keyword>
<feature type="binding site" evidence="6">
    <location>
        <position position="193"/>
    </location>
    <ligand>
        <name>NAD(+)</name>
        <dbReference type="ChEBI" id="CHEBI:57540"/>
    </ligand>
</feature>
<comment type="caution">
    <text evidence="10">The sequence shown here is derived from an EMBL/GenBank/DDBJ whole genome shotgun (WGS) entry which is preliminary data.</text>
</comment>
<keyword evidence="3 6" id="KW-0521">NADP</keyword>
<dbReference type="PANTHER" id="PTHR31873:SF6">
    <property type="entry name" value="ASPARTATE DEHYDROGENASE DOMAIN-CONTAINING PROTEIN"/>
    <property type="match status" value="1"/>
</dbReference>
<dbReference type="EMBL" id="BJCL01000011">
    <property type="protein sequence ID" value="GCL64791.1"/>
    <property type="molecule type" value="Genomic_DNA"/>
</dbReference>
<keyword evidence="7" id="KW-0472">Membrane</keyword>
<dbReference type="InterPro" id="IPR005106">
    <property type="entry name" value="Asp/hSer_DH_NAD-bd"/>
</dbReference>
<dbReference type="Gene3D" id="3.30.360.10">
    <property type="entry name" value="Dihydrodipicolinate Reductase, domain 2"/>
    <property type="match status" value="1"/>
</dbReference>
<keyword evidence="7" id="KW-0812">Transmembrane</keyword>
<dbReference type="NCBIfam" id="NF009828">
    <property type="entry name" value="PRK13303.1-3"/>
    <property type="match status" value="1"/>
</dbReference>
<feature type="transmembrane region" description="Helical" evidence="7">
    <location>
        <begin position="78"/>
        <end position="101"/>
    </location>
</feature>
<dbReference type="GO" id="GO:0009435">
    <property type="term" value="P:NAD+ biosynthetic process"/>
    <property type="evidence" value="ECO:0007669"/>
    <property type="project" value="UniProtKB-UniRule"/>
</dbReference>
<feature type="domain" description="Aspartate dehydrogenase" evidence="8">
    <location>
        <begin position="171"/>
        <end position="258"/>
    </location>
</feature>
<organism evidence="10 11">
    <name type="scientific">Pseudaquabacterium pictum</name>
    <dbReference type="NCBI Taxonomy" id="2315236"/>
    <lineage>
        <taxon>Bacteria</taxon>
        <taxon>Pseudomonadati</taxon>
        <taxon>Pseudomonadota</taxon>
        <taxon>Betaproteobacteria</taxon>
        <taxon>Burkholderiales</taxon>
        <taxon>Sphaerotilaceae</taxon>
        <taxon>Pseudaquabacterium</taxon>
    </lineage>
</organism>
<dbReference type="InterPro" id="IPR011182">
    <property type="entry name" value="L-Asp_DH"/>
</dbReference>
<keyword evidence="2 6" id="KW-0662">Pyridine nucleotide biosynthesis</keyword>
<dbReference type="GO" id="GO:0050661">
    <property type="term" value="F:NADP binding"/>
    <property type="evidence" value="ECO:0007669"/>
    <property type="project" value="UniProtKB-UniRule"/>
</dbReference>
<dbReference type="SUPFAM" id="SSF51735">
    <property type="entry name" value="NAD(P)-binding Rossmann-fold domains"/>
    <property type="match status" value="1"/>
</dbReference>
<sequence>MQPRRFGILGFGAIGQSLVAAVAHTPVPGHQLTAVLVRPHQVTAAQAAVLAGVAVVTDLAALLALAPDGVVEAAGQGAVVAHGVAVLASGTPLLALSVGALADAAVHAALAQAARQGGTRLVLPVGAIAGLDGLMALRQAGLQRVRYTSTKPPQAWLGTPAEQQVDLLALRAPAVVFSGTARQAALGFPKNANLAAAVALAGLGFEATTVQLVADPAATGNTGQIDAEGLGSRLQVTVSGASTAANPKTSGIVAHSVLACLANQAAAIGFG</sequence>
<gene>
    <name evidence="6 10" type="primary">nadX</name>
    <name evidence="10" type="ORF">AQPW35_38720</name>
</gene>
<dbReference type="Pfam" id="PF03447">
    <property type="entry name" value="NAD_binding_3"/>
    <property type="match status" value="1"/>
</dbReference>
<evidence type="ECO:0000313" key="10">
    <source>
        <dbReference type="EMBL" id="GCL64791.1"/>
    </source>
</evidence>
<protein>
    <recommendedName>
        <fullName evidence="6">L-aspartate dehydrogenase</fullName>
        <ecNumber evidence="6">1.4.1.21</ecNumber>
    </recommendedName>
</protein>
<dbReference type="PIRSF" id="PIRSF005227">
    <property type="entry name" value="Asp_dh_NAD_syn"/>
    <property type="match status" value="1"/>
</dbReference>